<evidence type="ECO:0000313" key="2">
    <source>
        <dbReference type="Proteomes" id="UP000183868"/>
    </source>
</evidence>
<name>A0A1J1CD92_CALAY</name>
<dbReference type="KEGG" id="caby:Cabys_3948"/>
<evidence type="ECO:0000313" key="1">
    <source>
        <dbReference type="EMBL" id="APF20693.1"/>
    </source>
</evidence>
<dbReference type="EMBL" id="CP018099">
    <property type="protein sequence ID" value="APF20693.1"/>
    <property type="molecule type" value="Genomic_DNA"/>
</dbReference>
<dbReference type="AlphaFoldDB" id="A0A1J1CD92"/>
<proteinExistence type="predicted"/>
<sequence>MDKIQLNLLHAITFSFLKPIFKIFSPFLQDKEPGRRSPPSFH</sequence>
<accession>A0A1J1CD92</accession>
<gene>
    <name evidence="1" type="ORF">Cabys_3948</name>
</gene>
<protein>
    <submittedName>
        <fullName evidence="1">Uncharacterized protein</fullName>
    </submittedName>
</protein>
<reference evidence="1 2" key="1">
    <citation type="submission" date="2016-11" db="EMBL/GenBank/DDBJ databases">
        <title>Genomic analysis of Caldithrix abyssi and proposal of a novel bacterial phylum Caldithrichaeota.</title>
        <authorList>
            <person name="Kublanov I."/>
            <person name="Sigalova O."/>
            <person name="Gavrilov S."/>
            <person name="Lebedinsky A."/>
            <person name="Ivanova N."/>
            <person name="Daum C."/>
            <person name="Reddy T."/>
            <person name="Klenk H.P."/>
            <person name="Goker M."/>
            <person name="Reva O."/>
            <person name="Miroshnichenko M."/>
            <person name="Kyprides N."/>
            <person name="Woyke T."/>
            <person name="Gelfand M."/>
        </authorList>
    </citation>
    <scope>NUCLEOTIDE SEQUENCE [LARGE SCALE GENOMIC DNA]</scope>
    <source>
        <strain evidence="1 2">LF13</strain>
    </source>
</reference>
<organism evidence="1 2">
    <name type="scientific">Caldithrix abyssi DSM 13497</name>
    <dbReference type="NCBI Taxonomy" id="880073"/>
    <lineage>
        <taxon>Bacteria</taxon>
        <taxon>Pseudomonadati</taxon>
        <taxon>Calditrichota</taxon>
        <taxon>Calditrichia</taxon>
        <taxon>Calditrichales</taxon>
        <taxon>Calditrichaceae</taxon>
        <taxon>Caldithrix</taxon>
    </lineage>
</organism>
<dbReference type="Proteomes" id="UP000183868">
    <property type="component" value="Chromosome"/>
</dbReference>